<gene>
    <name evidence="9" type="ORF">EDD54_3027</name>
</gene>
<reference evidence="9 10" key="1">
    <citation type="submission" date="2019-03" db="EMBL/GenBank/DDBJ databases">
        <title>Genomic Encyclopedia of Type Strains, Phase IV (KMG-IV): sequencing the most valuable type-strain genomes for metagenomic binning, comparative biology and taxonomic classification.</title>
        <authorList>
            <person name="Goeker M."/>
        </authorList>
    </citation>
    <scope>NUCLEOTIDE SEQUENCE [LARGE SCALE GENOMIC DNA]</scope>
    <source>
        <strain evidence="9 10">DSM 102969</strain>
    </source>
</reference>
<evidence type="ECO:0000256" key="5">
    <source>
        <dbReference type="ARBA" id="ARBA00022989"/>
    </source>
</evidence>
<feature type="domain" description="ABC transmembrane type-1" evidence="8">
    <location>
        <begin position="95"/>
        <end position="306"/>
    </location>
</feature>
<evidence type="ECO:0000256" key="2">
    <source>
        <dbReference type="ARBA" id="ARBA00022448"/>
    </source>
</evidence>
<name>A0A4R6RAD7_9HYPH</name>
<evidence type="ECO:0000256" key="7">
    <source>
        <dbReference type="RuleBase" id="RU363032"/>
    </source>
</evidence>
<evidence type="ECO:0000259" key="8">
    <source>
        <dbReference type="PROSITE" id="PS50928"/>
    </source>
</evidence>
<evidence type="ECO:0000256" key="3">
    <source>
        <dbReference type="ARBA" id="ARBA00022475"/>
    </source>
</evidence>
<dbReference type="Pfam" id="PF00528">
    <property type="entry name" value="BPD_transp_1"/>
    <property type="match status" value="1"/>
</dbReference>
<organism evidence="9 10">
    <name type="scientific">Oharaeibacter diazotrophicus</name>
    <dbReference type="NCBI Taxonomy" id="1920512"/>
    <lineage>
        <taxon>Bacteria</taxon>
        <taxon>Pseudomonadati</taxon>
        <taxon>Pseudomonadota</taxon>
        <taxon>Alphaproteobacteria</taxon>
        <taxon>Hyphomicrobiales</taxon>
        <taxon>Pleomorphomonadaceae</taxon>
        <taxon>Oharaeibacter</taxon>
    </lineage>
</organism>
<dbReference type="PANTHER" id="PTHR43005:SF1">
    <property type="entry name" value="SPERMIDINE_PUTRESCINE TRANSPORT SYSTEM PERMEASE PROTEIN"/>
    <property type="match status" value="1"/>
</dbReference>
<feature type="transmembrane region" description="Helical" evidence="7">
    <location>
        <begin position="197"/>
        <end position="216"/>
    </location>
</feature>
<dbReference type="InterPro" id="IPR000515">
    <property type="entry name" value="MetI-like"/>
</dbReference>
<comment type="subcellular location">
    <subcellularLocation>
        <location evidence="1 7">Cell membrane</location>
        <topology evidence="1 7">Multi-pass membrane protein</topology>
    </subcellularLocation>
</comment>
<keyword evidence="5 7" id="KW-1133">Transmembrane helix</keyword>
<dbReference type="CDD" id="cd06261">
    <property type="entry name" value="TM_PBP2"/>
    <property type="match status" value="1"/>
</dbReference>
<dbReference type="PANTHER" id="PTHR43005">
    <property type="entry name" value="BLR7065 PROTEIN"/>
    <property type="match status" value="1"/>
</dbReference>
<dbReference type="SUPFAM" id="SSF161098">
    <property type="entry name" value="MetI-like"/>
    <property type="match status" value="1"/>
</dbReference>
<feature type="transmembrane region" description="Helical" evidence="7">
    <location>
        <begin position="94"/>
        <end position="121"/>
    </location>
</feature>
<dbReference type="PROSITE" id="PS50928">
    <property type="entry name" value="ABC_TM1"/>
    <property type="match status" value="1"/>
</dbReference>
<feature type="transmembrane region" description="Helical" evidence="7">
    <location>
        <begin position="34"/>
        <end position="56"/>
    </location>
</feature>
<feature type="transmembrane region" description="Helical" evidence="7">
    <location>
        <begin position="228"/>
        <end position="249"/>
    </location>
</feature>
<comment type="similarity">
    <text evidence="7">Belongs to the binding-protein-dependent transport system permease family.</text>
</comment>
<dbReference type="GO" id="GO:0055085">
    <property type="term" value="P:transmembrane transport"/>
    <property type="evidence" value="ECO:0007669"/>
    <property type="project" value="InterPro"/>
</dbReference>
<dbReference type="AlphaFoldDB" id="A0A4R6RAD7"/>
<accession>A0A4R6RAD7</accession>
<keyword evidence="2 7" id="KW-0813">Transport</keyword>
<proteinExistence type="inferred from homology"/>
<dbReference type="EMBL" id="SNXY01000009">
    <property type="protein sequence ID" value="TDP83071.1"/>
    <property type="molecule type" value="Genomic_DNA"/>
</dbReference>
<dbReference type="RefSeq" id="WP_126537719.1">
    <property type="nucleotide sequence ID" value="NZ_BSPM01000009.1"/>
</dbReference>
<keyword evidence="4 7" id="KW-0812">Transmembrane</keyword>
<keyword evidence="10" id="KW-1185">Reference proteome</keyword>
<evidence type="ECO:0000256" key="6">
    <source>
        <dbReference type="ARBA" id="ARBA00023136"/>
    </source>
</evidence>
<dbReference type="InterPro" id="IPR035906">
    <property type="entry name" value="MetI-like_sf"/>
</dbReference>
<protein>
    <submittedName>
        <fullName evidence="9">Multiple sugar transport system permease protein</fullName>
    </submittedName>
</protein>
<comment type="caution">
    <text evidence="9">The sequence shown here is derived from an EMBL/GenBank/DDBJ whole genome shotgun (WGS) entry which is preliminary data.</text>
</comment>
<keyword evidence="3" id="KW-1003">Cell membrane</keyword>
<evidence type="ECO:0000313" key="9">
    <source>
        <dbReference type="EMBL" id="TDP83071.1"/>
    </source>
</evidence>
<feature type="transmembrane region" description="Helical" evidence="7">
    <location>
        <begin position="128"/>
        <end position="149"/>
    </location>
</feature>
<evidence type="ECO:0000256" key="1">
    <source>
        <dbReference type="ARBA" id="ARBA00004651"/>
    </source>
</evidence>
<dbReference type="GO" id="GO:0005886">
    <property type="term" value="C:plasma membrane"/>
    <property type="evidence" value="ECO:0007669"/>
    <property type="project" value="UniProtKB-SubCell"/>
</dbReference>
<sequence>MTIDTAAVAARPPAPGLLARLFPPDEPLEARRRLFLILLTLPACLYVAVFAVYPAVRGLGYAFFRYNLLKPQRNAFVGLANFEKLWTDPSSHAAIVNTLTFMASAVTAEFVVGFALALLLWRDRGFNRVVLALLLVPVTVTPLATGLMFRGLLTPDYGPIGYFARTLGISAERGFLGTPETALATIVVMDVWQWTPLVALILLAGLKAIPASVLEAAAVDGATALQRFVTIVVPMMVPTMLLALLLRLIDASMVFDTIYVTTNGGPNDATNVLMIRAVKEGLEFFNIGTAAAISAFMLALVGVLATAFFLLIDRYERTVAP</sequence>
<feature type="transmembrane region" description="Helical" evidence="7">
    <location>
        <begin position="284"/>
        <end position="312"/>
    </location>
</feature>
<dbReference type="Proteomes" id="UP000294547">
    <property type="component" value="Unassembled WGS sequence"/>
</dbReference>
<evidence type="ECO:0000256" key="4">
    <source>
        <dbReference type="ARBA" id="ARBA00022692"/>
    </source>
</evidence>
<evidence type="ECO:0000313" key="10">
    <source>
        <dbReference type="Proteomes" id="UP000294547"/>
    </source>
</evidence>
<dbReference type="OrthoDB" id="9773727at2"/>
<keyword evidence="6 7" id="KW-0472">Membrane</keyword>
<dbReference type="Gene3D" id="1.10.3720.10">
    <property type="entry name" value="MetI-like"/>
    <property type="match status" value="1"/>
</dbReference>
<keyword evidence="9" id="KW-0762">Sugar transport</keyword>